<keyword evidence="2" id="KW-1185">Reference proteome</keyword>
<dbReference type="Proteomes" id="UP000012174">
    <property type="component" value="Unassembled WGS sequence"/>
</dbReference>
<reference evidence="2" key="1">
    <citation type="journal article" date="2013" name="Genome Announc.">
        <title>Draft genome sequence of the grapevine dieback fungus Eutypa lata UCR-EL1.</title>
        <authorList>
            <person name="Blanco-Ulate B."/>
            <person name="Rolshausen P.E."/>
            <person name="Cantu D."/>
        </authorList>
    </citation>
    <scope>NUCLEOTIDE SEQUENCE [LARGE SCALE GENOMIC DNA]</scope>
    <source>
        <strain evidence="2">UCR-EL1</strain>
    </source>
</reference>
<dbReference type="InterPro" id="IPR012341">
    <property type="entry name" value="6hp_glycosidase-like_sf"/>
</dbReference>
<sequence>MADPSGRSAPGEINSLLIWQQPHPMYFAEVEYRSFPNDTTLKAWDAILIATADFMSSYAWFNETTGVYDLGPPMYPASENTNPNATVNPAFELAYWRFGLDVAIRWKERQSLEVPAEWIQVRDNLAPLPVADDAYAIYEGIPNMWKNTTVQDHPALSAIYGLLPPPSSGPPLNLTIVQNTADKIRDLWDLNDCWGWDFPMLASK</sequence>
<dbReference type="EMBL" id="KB707202">
    <property type="protein sequence ID" value="EMR63576.1"/>
    <property type="molecule type" value="Genomic_DNA"/>
</dbReference>
<evidence type="ECO:0000313" key="2">
    <source>
        <dbReference type="Proteomes" id="UP000012174"/>
    </source>
</evidence>
<evidence type="ECO:0000313" key="1">
    <source>
        <dbReference type="EMBL" id="EMR63576.1"/>
    </source>
</evidence>
<organism evidence="1 2">
    <name type="scientific">Eutypa lata (strain UCR-EL1)</name>
    <name type="common">Grapevine dieback disease fungus</name>
    <name type="synonym">Eutypa armeniacae</name>
    <dbReference type="NCBI Taxonomy" id="1287681"/>
    <lineage>
        <taxon>Eukaryota</taxon>
        <taxon>Fungi</taxon>
        <taxon>Dikarya</taxon>
        <taxon>Ascomycota</taxon>
        <taxon>Pezizomycotina</taxon>
        <taxon>Sordariomycetes</taxon>
        <taxon>Xylariomycetidae</taxon>
        <taxon>Xylariales</taxon>
        <taxon>Diatrypaceae</taxon>
        <taxon>Eutypa</taxon>
    </lineage>
</organism>
<protein>
    <submittedName>
        <fullName evidence="1">Putative six-hairpin glycosidase-like protein</fullName>
    </submittedName>
</protein>
<dbReference type="HOGENOM" id="CLU_1343237_0_0_1"/>
<dbReference type="GO" id="GO:0005975">
    <property type="term" value="P:carbohydrate metabolic process"/>
    <property type="evidence" value="ECO:0007669"/>
    <property type="project" value="InterPro"/>
</dbReference>
<accession>M7T188</accession>
<dbReference type="KEGG" id="ela:UCREL1_9474"/>
<dbReference type="SUPFAM" id="SSF48208">
    <property type="entry name" value="Six-hairpin glycosidases"/>
    <property type="match status" value="1"/>
</dbReference>
<proteinExistence type="predicted"/>
<dbReference type="GO" id="GO:0016798">
    <property type="term" value="F:hydrolase activity, acting on glycosyl bonds"/>
    <property type="evidence" value="ECO:0007669"/>
    <property type="project" value="UniProtKB-KW"/>
</dbReference>
<gene>
    <name evidence="1" type="ORF">UCREL1_9474</name>
</gene>
<dbReference type="Gene3D" id="1.50.10.10">
    <property type="match status" value="1"/>
</dbReference>
<dbReference type="AlphaFoldDB" id="M7T188"/>
<keyword evidence="1" id="KW-0326">Glycosidase</keyword>
<dbReference type="InterPro" id="IPR008928">
    <property type="entry name" value="6-hairpin_glycosidase_sf"/>
</dbReference>
<keyword evidence="1" id="KW-0378">Hydrolase</keyword>
<dbReference type="STRING" id="1287681.M7T188"/>
<dbReference type="OrthoDB" id="3534988at2759"/>
<name>M7T188_EUTLA</name>
<dbReference type="eggNOG" id="ENOG502QSHV">
    <property type="taxonomic scope" value="Eukaryota"/>
</dbReference>